<dbReference type="STRING" id="1314778.A0A5C3P8X2"/>
<name>A0A5C3P8X2_9APHY</name>
<keyword evidence="2" id="KW-1185">Reference proteome</keyword>
<dbReference type="EMBL" id="ML211299">
    <property type="protein sequence ID" value="TFK84690.1"/>
    <property type="molecule type" value="Genomic_DNA"/>
</dbReference>
<accession>A0A5C3P8X2</accession>
<proteinExistence type="predicted"/>
<sequence length="268" mass="30041">MRLLTFPPPFTYAVVRLDPVTMVKDLGLDDPATLAEVKGMSPRKYLVYIEWPAELPMPNSRWCKYDINPIATTLRPADEDSGVTPDMVLPIHPNTKHAHGPEPVRPTPSFPFSNCYHWYFNTLRARIRVHKAGYNESSAIFQSSLAVNRRFEDAYHRSIALLEKRGEMSTGNDSATSSIPTSGLDLDSSEVHMLSELYRRLAVKHGLLTSMSPEDSYYDSDDDGGSDDLFGWDPDPATALLPLLDAWIDIADHISEDEIPSPVDFDSE</sequence>
<evidence type="ECO:0000313" key="1">
    <source>
        <dbReference type="EMBL" id="TFK84690.1"/>
    </source>
</evidence>
<feature type="non-terminal residue" evidence="1">
    <location>
        <position position="268"/>
    </location>
</feature>
<dbReference type="AlphaFoldDB" id="A0A5C3P8X2"/>
<evidence type="ECO:0000313" key="2">
    <source>
        <dbReference type="Proteomes" id="UP000308197"/>
    </source>
</evidence>
<organism evidence="1 2">
    <name type="scientific">Polyporus arcularius HHB13444</name>
    <dbReference type="NCBI Taxonomy" id="1314778"/>
    <lineage>
        <taxon>Eukaryota</taxon>
        <taxon>Fungi</taxon>
        <taxon>Dikarya</taxon>
        <taxon>Basidiomycota</taxon>
        <taxon>Agaricomycotina</taxon>
        <taxon>Agaricomycetes</taxon>
        <taxon>Polyporales</taxon>
        <taxon>Polyporaceae</taxon>
        <taxon>Polyporus</taxon>
    </lineage>
</organism>
<reference evidence="1 2" key="1">
    <citation type="journal article" date="2019" name="Nat. Ecol. Evol.">
        <title>Megaphylogeny resolves global patterns of mushroom evolution.</title>
        <authorList>
            <person name="Varga T."/>
            <person name="Krizsan K."/>
            <person name="Foldi C."/>
            <person name="Dima B."/>
            <person name="Sanchez-Garcia M."/>
            <person name="Sanchez-Ramirez S."/>
            <person name="Szollosi G.J."/>
            <person name="Szarkandi J.G."/>
            <person name="Papp V."/>
            <person name="Albert L."/>
            <person name="Andreopoulos W."/>
            <person name="Angelini C."/>
            <person name="Antonin V."/>
            <person name="Barry K.W."/>
            <person name="Bougher N.L."/>
            <person name="Buchanan P."/>
            <person name="Buyck B."/>
            <person name="Bense V."/>
            <person name="Catcheside P."/>
            <person name="Chovatia M."/>
            <person name="Cooper J."/>
            <person name="Damon W."/>
            <person name="Desjardin D."/>
            <person name="Finy P."/>
            <person name="Geml J."/>
            <person name="Haridas S."/>
            <person name="Hughes K."/>
            <person name="Justo A."/>
            <person name="Karasinski D."/>
            <person name="Kautmanova I."/>
            <person name="Kiss B."/>
            <person name="Kocsube S."/>
            <person name="Kotiranta H."/>
            <person name="LaButti K.M."/>
            <person name="Lechner B.E."/>
            <person name="Liimatainen K."/>
            <person name="Lipzen A."/>
            <person name="Lukacs Z."/>
            <person name="Mihaltcheva S."/>
            <person name="Morgado L.N."/>
            <person name="Niskanen T."/>
            <person name="Noordeloos M.E."/>
            <person name="Ohm R.A."/>
            <person name="Ortiz-Santana B."/>
            <person name="Ovrebo C."/>
            <person name="Racz N."/>
            <person name="Riley R."/>
            <person name="Savchenko A."/>
            <person name="Shiryaev A."/>
            <person name="Soop K."/>
            <person name="Spirin V."/>
            <person name="Szebenyi C."/>
            <person name="Tomsovsky M."/>
            <person name="Tulloss R.E."/>
            <person name="Uehling J."/>
            <person name="Grigoriev I.V."/>
            <person name="Vagvolgyi C."/>
            <person name="Papp T."/>
            <person name="Martin F.M."/>
            <person name="Miettinen O."/>
            <person name="Hibbett D.S."/>
            <person name="Nagy L.G."/>
        </authorList>
    </citation>
    <scope>NUCLEOTIDE SEQUENCE [LARGE SCALE GENOMIC DNA]</scope>
    <source>
        <strain evidence="1 2">HHB13444</strain>
    </source>
</reference>
<dbReference type="InParanoid" id="A0A5C3P8X2"/>
<dbReference type="Proteomes" id="UP000308197">
    <property type="component" value="Unassembled WGS sequence"/>
</dbReference>
<gene>
    <name evidence="1" type="ORF">K466DRAFT_496077</name>
</gene>
<protein>
    <submittedName>
        <fullName evidence="1">Uncharacterized protein</fullName>
    </submittedName>
</protein>